<reference evidence="1" key="1">
    <citation type="submission" date="2023-04" db="EMBL/GenBank/DDBJ databases">
        <title>Genome dynamics across the evolutionary transition to endosymbiosis.</title>
        <authorList>
            <person name="Siozios S."/>
            <person name="Nadal-Jimenez P."/>
            <person name="Azagi T."/>
            <person name="Sprong H."/>
            <person name="Frost C.L."/>
            <person name="Parratt S.R."/>
            <person name="Taylor G."/>
            <person name="Brettell L."/>
            <person name="Lew K.C."/>
            <person name="Croft L."/>
            <person name="King K.C."/>
            <person name="Brockhurst M.A."/>
            <person name="Hypsa V."/>
            <person name="Novakova E."/>
            <person name="Darby A.C."/>
            <person name="Hurst G.D.D."/>
        </authorList>
    </citation>
    <scope>NUCLEOTIDE SEQUENCE</scope>
    <source>
        <strain evidence="1">AIh</strain>
    </source>
</reference>
<dbReference type="EMBL" id="CP123498">
    <property type="protein sequence ID" value="WGL96534.1"/>
    <property type="molecule type" value="Genomic_DNA"/>
</dbReference>
<name>A0AA95GGF6_9GAMM</name>
<evidence type="ECO:0000313" key="1">
    <source>
        <dbReference type="EMBL" id="WGL96534.1"/>
    </source>
</evidence>
<gene>
    <name evidence="1" type="ORF">QE207_08355</name>
</gene>
<protein>
    <submittedName>
        <fullName evidence="1">Uncharacterized protein</fullName>
    </submittedName>
</protein>
<dbReference type="RefSeq" id="WP_280630010.1">
    <property type="nucleotide sequence ID" value="NZ_CP123498.1"/>
</dbReference>
<accession>A0AA95GGF6</accession>
<evidence type="ECO:0000313" key="2">
    <source>
        <dbReference type="Proteomes" id="UP001177597"/>
    </source>
</evidence>
<dbReference type="AlphaFoldDB" id="A0AA95GGF6"/>
<proteinExistence type="predicted"/>
<sequence>MNEDIKTQLREKPAVGEQVINALQFFINNDRFLLEVDANEPTLTSQIGRYLQDEFPDYDVDCEYNRNIDGPKKVYLVTEHSGTINTDYKKLNLVVPDIIVHKRGNNHHNLLVVEFKKSTNNDSVAYAKDRIKLEAIKHDIRYTYGLFIELETNKKALKQPDSEVKNTYWI</sequence>
<organism evidence="1 2">
    <name type="scientific">Arsenophonus nasoniae</name>
    <name type="common">son-killer infecting Nasonia vitripennis</name>
    <dbReference type="NCBI Taxonomy" id="638"/>
    <lineage>
        <taxon>Bacteria</taxon>
        <taxon>Pseudomonadati</taxon>
        <taxon>Pseudomonadota</taxon>
        <taxon>Gammaproteobacteria</taxon>
        <taxon>Enterobacterales</taxon>
        <taxon>Morganellaceae</taxon>
        <taxon>Arsenophonus</taxon>
    </lineage>
</organism>
<dbReference type="Proteomes" id="UP001177597">
    <property type="component" value="Chromosome"/>
</dbReference>